<name>A0A1G2LBS3_9BACT</name>
<feature type="transmembrane region" description="Helical" evidence="1">
    <location>
        <begin position="104"/>
        <end position="121"/>
    </location>
</feature>
<proteinExistence type="predicted"/>
<sequence>MDSEDAIPRYSGWLAIAAASPNTRAPPIDAHPRSGRNLLRFPTGALLIFAFLFGVVYFFADFSYISAFTAAGGSVMTVTTILMMTPVFSSLVKYFYTGGGLPNGYQIAGYVLAVAAVYVVGKGNTP</sequence>
<gene>
    <name evidence="2" type="ORF">A3A44_00450</name>
</gene>
<evidence type="ECO:0000313" key="2">
    <source>
        <dbReference type="EMBL" id="OHA08252.1"/>
    </source>
</evidence>
<protein>
    <submittedName>
        <fullName evidence="2">Uncharacterized protein</fullName>
    </submittedName>
</protein>
<evidence type="ECO:0000313" key="3">
    <source>
        <dbReference type="Proteomes" id="UP000178977"/>
    </source>
</evidence>
<evidence type="ECO:0000256" key="1">
    <source>
        <dbReference type="SAM" id="Phobius"/>
    </source>
</evidence>
<keyword evidence="1" id="KW-0472">Membrane</keyword>
<organism evidence="2 3">
    <name type="scientific">Candidatus Sungbacteria bacterium RIFCSPLOWO2_01_FULL_60_25</name>
    <dbReference type="NCBI Taxonomy" id="1802281"/>
    <lineage>
        <taxon>Bacteria</taxon>
        <taxon>Candidatus Sungiibacteriota</taxon>
    </lineage>
</organism>
<dbReference type="InterPro" id="IPR037185">
    <property type="entry name" value="EmrE-like"/>
</dbReference>
<accession>A0A1G2LBS3</accession>
<dbReference type="EMBL" id="MHQT01000044">
    <property type="protein sequence ID" value="OHA08252.1"/>
    <property type="molecule type" value="Genomic_DNA"/>
</dbReference>
<dbReference type="Proteomes" id="UP000178977">
    <property type="component" value="Unassembled WGS sequence"/>
</dbReference>
<feature type="transmembrane region" description="Helical" evidence="1">
    <location>
        <begin position="67"/>
        <end position="92"/>
    </location>
</feature>
<feature type="transmembrane region" description="Helical" evidence="1">
    <location>
        <begin position="41"/>
        <end position="60"/>
    </location>
</feature>
<dbReference type="AlphaFoldDB" id="A0A1G2LBS3"/>
<dbReference type="SUPFAM" id="SSF103481">
    <property type="entry name" value="Multidrug resistance efflux transporter EmrE"/>
    <property type="match status" value="1"/>
</dbReference>
<keyword evidence="1" id="KW-1133">Transmembrane helix</keyword>
<comment type="caution">
    <text evidence="2">The sequence shown here is derived from an EMBL/GenBank/DDBJ whole genome shotgun (WGS) entry which is preliminary data.</text>
</comment>
<keyword evidence="1" id="KW-0812">Transmembrane</keyword>
<reference evidence="2 3" key="1">
    <citation type="journal article" date="2016" name="Nat. Commun.">
        <title>Thousands of microbial genomes shed light on interconnected biogeochemical processes in an aquifer system.</title>
        <authorList>
            <person name="Anantharaman K."/>
            <person name="Brown C.T."/>
            <person name="Hug L.A."/>
            <person name="Sharon I."/>
            <person name="Castelle C.J."/>
            <person name="Probst A.J."/>
            <person name="Thomas B.C."/>
            <person name="Singh A."/>
            <person name="Wilkins M.J."/>
            <person name="Karaoz U."/>
            <person name="Brodie E.L."/>
            <person name="Williams K.H."/>
            <person name="Hubbard S.S."/>
            <person name="Banfield J.F."/>
        </authorList>
    </citation>
    <scope>NUCLEOTIDE SEQUENCE [LARGE SCALE GENOMIC DNA]</scope>
</reference>